<dbReference type="OrthoDB" id="5741897at2"/>
<keyword evidence="4" id="KW-1133">Transmembrane helix</keyword>
<evidence type="ECO:0000256" key="3">
    <source>
        <dbReference type="SAM" id="MobiDB-lite"/>
    </source>
</evidence>
<reference evidence="5 6" key="1">
    <citation type="submission" date="2019-02" db="EMBL/GenBank/DDBJ databases">
        <authorList>
            <person name="Li S.-H."/>
        </authorList>
    </citation>
    <scope>NUCLEOTIDE SEQUENCE [LARGE SCALE GENOMIC DNA]</scope>
    <source>
        <strain evidence="5 6">IMCC14385</strain>
    </source>
</reference>
<keyword evidence="4" id="KW-0472">Membrane</keyword>
<sequence>MVGLVSVEPKSAEEIGTNGTYDDLDVTDKKSPIVGILEKLLADETLLTWYLQEVYQDKAAVDREWELIRQNPLDNVHIKQVLYFRLLEAVIVPEPDRNAEEQALVEAVELYVRERRVAIAQEALKAFYAYEDAKLWRFSQGELPFDSLFKYGIHSRPDFFEIISTQSIELNAAGVLAADAIGQAAVVFTNTQSVNKLLKTTGVVGATNVGSDLLDTPSSKYLDAGVNTLMVLPISYALFSGDYFNAAAAGGQEVGIILAEKTLQTALTKIYTKSALKAAQAAGQLTTQAAINAARLAATRSVTTAMNVVGVAALVAELIITEIVENANMEPKLIAQIDFAKRDVDLAKMVDQEGGTALLHQYWILATQETSVSGGEYWRAQLEVIATAALERARLADFDLETIADKDRDGIPDLLDNCPETPNADQLDDDGDGLGNRCDAIQQISDRDTDGVTDFFDNCPDTPNAEQQDADADGLGDSCDPTVFGDDDDNDGVEFLLDNCPYTANADQLDSDLDGLGDICDAMQYDGDNDGIDDVDDPYPDAVTVMKAVSAGEFSATIETRPGVSSSCSLTSGFVGAADKPQQLEVGIDRQVSFTLHGCDENEAIEVIIDFGVPIPKSAVALKLQSNGWAPFAAEQISDTRIRYLLIDNGPLDTDPTPGAISDPVTVGLMAAGVADGPGVSLPSSAGSMARPVPMMQYWVWLLVLLMLVAVGLTVSRPR</sequence>
<organism evidence="5 6">
    <name type="scientific">Halioglobus maricola</name>
    <dbReference type="NCBI Taxonomy" id="2601894"/>
    <lineage>
        <taxon>Bacteria</taxon>
        <taxon>Pseudomonadati</taxon>
        <taxon>Pseudomonadota</taxon>
        <taxon>Gammaproteobacteria</taxon>
        <taxon>Cellvibrionales</taxon>
        <taxon>Halieaceae</taxon>
        <taxon>Halioglobus</taxon>
    </lineage>
</organism>
<keyword evidence="1" id="KW-0732">Signal</keyword>
<dbReference type="KEGG" id="halc:EY643_11695"/>
<evidence type="ECO:0000256" key="2">
    <source>
        <dbReference type="ARBA" id="ARBA00022837"/>
    </source>
</evidence>
<gene>
    <name evidence="5" type="ORF">EY643_11695</name>
</gene>
<evidence type="ECO:0000256" key="4">
    <source>
        <dbReference type="SAM" id="Phobius"/>
    </source>
</evidence>
<evidence type="ECO:0000313" key="6">
    <source>
        <dbReference type="Proteomes" id="UP000326287"/>
    </source>
</evidence>
<dbReference type="GO" id="GO:0007155">
    <property type="term" value="P:cell adhesion"/>
    <property type="evidence" value="ECO:0007669"/>
    <property type="project" value="InterPro"/>
</dbReference>
<keyword evidence="2" id="KW-0106">Calcium</keyword>
<evidence type="ECO:0000256" key="1">
    <source>
        <dbReference type="ARBA" id="ARBA00022729"/>
    </source>
</evidence>
<dbReference type="InterPro" id="IPR003367">
    <property type="entry name" value="Thrombospondin_3-like_rpt"/>
</dbReference>
<dbReference type="PANTHER" id="PTHR10199:SF100">
    <property type="entry name" value="THROMBOSPONDIN, ISOFORM A"/>
    <property type="match status" value="1"/>
</dbReference>
<name>A0A5P9NPW5_9GAMM</name>
<feature type="region of interest" description="Disordered" evidence="3">
    <location>
        <begin position="409"/>
        <end position="435"/>
    </location>
</feature>
<dbReference type="PANTHER" id="PTHR10199">
    <property type="entry name" value="THROMBOSPONDIN"/>
    <property type="match status" value="1"/>
</dbReference>
<dbReference type="SUPFAM" id="SSF103647">
    <property type="entry name" value="TSP type-3 repeat"/>
    <property type="match status" value="1"/>
</dbReference>
<accession>A0A5P9NPW5</accession>
<dbReference type="AlphaFoldDB" id="A0A5P9NPW5"/>
<dbReference type="EMBL" id="CP036422">
    <property type="protein sequence ID" value="QFU77861.1"/>
    <property type="molecule type" value="Genomic_DNA"/>
</dbReference>
<dbReference type="Pfam" id="PF02412">
    <property type="entry name" value="TSP_3"/>
    <property type="match status" value="3"/>
</dbReference>
<dbReference type="Proteomes" id="UP000326287">
    <property type="component" value="Chromosome"/>
</dbReference>
<protein>
    <recommendedName>
        <fullName evidence="7">Thrombospondin</fullName>
    </recommendedName>
</protein>
<dbReference type="PROSITE" id="PS51234">
    <property type="entry name" value="TSP3"/>
    <property type="match status" value="1"/>
</dbReference>
<keyword evidence="6" id="KW-1185">Reference proteome</keyword>
<dbReference type="NCBIfam" id="NF041766">
    <property type="entry name" value="choice_anch_U"/>
    <property type="match status" value="1"/>
</dbReference>
<dbReference type="InterPro" id="IPR053784">
    <property type="entry name" value="Choice_anch_U_dom"/>
</dbReference>
<evidence type="ECO:0000313" key="5">
    <source>
        <dbReference type="EMBL" id="QFU77861.1"/>
    </source>
</evidence>
<keyword evidence="4" id="KW-0812">Transmembrane</keyword>
<dbReference type="Gene3D" id="4.10.1080.10">
    <property type="entry name" value="TSP type-3 repeat"/>
    <property type="match status" value="2"/>
</dbReference>
<proteinExistence type="predicted"/>
<dbReference type="GO" id="GO:0005509">
    <property type="term" value="F:calcium ion binding"/>
    <property type="evidence" value="ECO:0007669"/>
    <property type="project" value="InterPro"/>
</dbReference>
<feature type="transmembrane region" description="Helical" evidence="4">
    <location>
        <begin position="698"/>
        <end position="716"/>
    </location>
</feature>
<feature type="region of interest" description="Disordered" evidence="3">
    <location>
        <begin position="449"/>
        <end position="474"/>
    </location>
</feature>
<dbReference type="InterPro" id="IPR017897">
    <property type="entry name" value="Thrombospondin_3_rpt"/>
</dbReference>
<evidence type="ECO:0008006" key="7">
    <source>
        <dbReference type="Google" id="ProtNLM"/>
    </source>
</evidence>
<dbReference type="InterPro" id="IPR028974">
    <property type="entry name" value="TSP_type-3_rpt"/>
</dbReference>